<feature type="transmembrane region" description="Helical" evidence="1">
    <location>
        <begin position="15"/>
        <end position="35"/>
    </location>
</feature>
<keyword evidence="1" id="KW-0812">Transmembrane</keyword>
<feature type="transmembrane region" description="Helical" evidence="1">
    <location>
        <begin position="219"/>
        <end position="239"/>
    </location>
</feature>
<sequence length="603" mass="64440">MSRSPDEHPEQRTRVTLVAVGVVTVALVLRGWALYPSWFYLDDLQMLDDAARTGLGTDLLLTPYDSQLMPVGRFLAWVVTTGGLVDWPLAATLTLALQLAASACCWWMVTTLVGVRWGALAPLTLYLASAMTLPAFMWWAASLNALPLQVCFFAAVAAWVRYLRGQGRRWLAVTLLVLVVALASYVKALVLFPVLAVLTLGWFVPGSPRDRVVSAARRWWPALVLGVGLATAYLTYYLVTVPQLTTDSTSSSDVAVPLAGTMLGRSLPLGLVGGPWTWSRINPPVGVVDAPGWALMLSWVVLLGLAAYLAATRVRTGRVWLLLGGSAALSYALLLVTRAPVVGSIAGLEYRYLSDVTCAAVLTLALLTMPLREGEGGTEPRADPLIALPTRRVGVVLTVALALSGTVSAVGYARIWHEDNPGRDYLRATQDSLRDGGPQDFADTVVPDDVMPGFLFPFNTTPRLLPLVVDDVSFPQVTDDLLTLAPDGAARRAFLDPATRSEPGPDGACGWRVGTGPVSIPVRRTTLDFTWWLRLGYLSSGEASMTVAAAGETAEVPVRSGLHSLFIEVEGPVSSVDLSDLTPGTTVCVDVVEVGTVQPGGPL</sequence>
<accession>A0ABX8EJQ0</accession>
<feature type="transmembrane region" description="Helical" evidence="1">
    <location>
        <begin position="170"/>
        <end position="199"/>
    </location>
</feature>
<evidence type="ECO:0000313" key="3">
    <source>
        <dbReference type="Proteomes" id="UP000679307"/>
    </source>
</evidence>
<feature type="transmembrane region" description="Helical" evidence="1">
    <location>
        <begin position="319"/>
        <end position="340"/>
    </location>
</feature>
<feature type="transmembrane region" description="Helical" evidence="1">
    <location>
        <begin position="292"/>
        <end position="312"/>
    </location>
</feature>
<dbReference type="Proteomes" id="UP000679307">
    <property type="component" value="Chromosome"/>
</dbReference>
<feature type="transmembrane region" description="Helical" evidence="1">
    <location>
        <begin position="146"/>
        <end position="163"/>
    </location>
</feature>
<reference evidence="2 3" key="1">
    <citation type="submission" date="2021-05" db="EMBL/GenBank/DDBJ databases">
        <title>Complete genome of Nocardioides aquaticus KCTC 9944T isolated from meromictic and hypersaline Ekho Lake, Antarctica.</title>
        <authorList>
            <person name="Hwang K."/>
            <person name="Kim K.M."/>
            <person name="Choe H."/>
        </authorList>
    </citation>
    <scope>NUCLEOTIDE SEQUENCE [LARGE SCALE GENOMIC DNA]</scope>
    <source>
        <strain evidence="2 3">KCTC 9944</strain>
    </source>
</reference>
<evidence type="ECO:0000256" key="1">
    <source>
        <dbReference type="SAM" id="Phobius"/>
    </source>
</evidence>
<gene>
    <name evidence="2" type="ORF">ENKNEFLB_03144</name>
</gene>
<organism evidence="2 3">
    <name type="scientific">Nocardioides aquaticus</name>
    <dbReference type="NCBI Taxonomy" id="160826"/>
    <lineage>
        <taxon>Bacteria</taxon>
        <taxon>Bacillati</taxon>
        <taxon>Actinomycetota</taxon>
        <taxon>Actinomycetes</taxon>
        <taxon>Propionibacteriales</taxon>
        <taxon>Nocardioidaceae</taxon>
        <taxon>Nocardioides</taxon>
    </lineage>
</organism>
<dbReference type="EMBL" id="CP075371">
    <property type="protein sequence ID" value="QVT80744.1"/>
    <property type="molecule type" value="Genomic_DNA"/>
</dbReference>
<keyword evidence="1" id="KW-1133">Transmembrane helix</keyword>
<feature type="transmembrane region" description="Helical" evidence="1">
    <location>
        <begin position="251"/>
        <end position="272"/>
    </location>
</feature>
<evidence type="ECO:0000313" key="2">
    <source>
        <dbReference type="EMBL" id="QVT80744.1"/>
    </source>
</evidence>
<protein>
    <recommendedName>
        <fullName evidence="4">Glycosyltransferase RgtA/B/C/D-like domain-containing protein</fullName>
    </recommendedName>
</protein>
<keyword evidence="3" id="KW-1185">Reference proteome</keyword>
<name>A0ABX8EJQ0_9ACTN</name>
<evidence type="ECO:0008006" key="4">
    <source>
        <dbReference type="Google" id="ProtNLM"/>
    </source>
</evidence>
<proteinExistence type="predicted"/>
<keyword evidence="1" id="KW-0472">Membrane</keyword>
<dbReference type="RefSeq" id="WP_214056243.1">
    <property type="nucleotide sequence ID" value="NZ_BAAAHS010000085.1"/>
</dbReference>